<dbReference type="FunFam" id="3.90.70.200:FF:000005">
    <property type="entry name" value="Related to Pol II transcription elongation factor"/>
    <property type="match status" value="1"/>
</dbReference>
<keyword evidence="4" id="KW-0539">Nucleus</keyword>
<accession>A0A164ZFX0</accession>
<evidence type="ECO:0000313" key="8">
    <source>
        <dbReference type="Proteomes" id="UP000076632"/>
    </source>
</evidence>
<evidence type="ECO:0000259" key="6">
    <source>
        <dbReference type="PROSITE" id="PS51360"/>
    </source>
</evidence>
<evidence type="ECO:0000256" key="1">
    <source>
        <dbReference type="ARBA" id="ARBA00004123"/>
    </source>
</evidence>
<reference evidence="7 8" key="1">
    <citation type="journal article" date="2016" name="Fungal Biol.">
        <title>The genome of Xylona heveae provides a window into fungal endophytism.</title>
        <authorList>
            <person name="Gazis R."/>
            <person name="Kuo A."/>
            <person name="Riley R."/>
            <person name="LaButti K."/>
            <person name="Lipzen A."/>
            <person name="Lin J."/>
            <person name="Amirebrahimi M."/>
            <person name="Hesse C.N."/>
            <person name="Spatafora J.W."/>
            <person name="Henrissat B."/>
            <person name="Hainaut M."/>
            <person name="Grigoriev I.V."/>
            <person name="Hibbett D.S."/>
        </authorList>
    </citation>
    <scope>NUCLEOTIDE SEQUENCE [LARGE SCALE GENOMIC DNA]</scope>
    <source>
        <strain evidence="7 8">TC161</strain>
    </source>
</reference>
<dbReference type="InParanoid" id="A0A164ZFX0"/>
<organism evidence="7 8">
    <name type="scientific">Xylona heveae (strain CBS 132557 / TC161)</name>
    <dbReference type="NCBI Taxonomy" id="1328760"/>
    <lineage>
        <taxon>Eukaryota</taxon>
        <taxon>Fungi</taxon>
        <taxon>Dikarya</taxon>
        <taxon>Ascomycota</taxon>
        <taxon>Pezizomycotina</taxon>
        <taxon>Xylonomycetes</taxon>
        <taxon>Xylonales</taxon>
        <taxon>Xylonaceae</taxon>
        <taxon>Xylona</taxon>
    </lineage>
</organism>
<dbReference type="PANTHER" id="PTHR13115">
    <property type="entry name" value="RNA POLYMERASE-ASSOCIATED PROTEIN RTF1 HOMOLOG"/>
    <property type="match status" value="1"/>
</dbReference>
<feature type="compositionally biased region" description="Basic and acidic residues" evidence="5">
    <location>
        <begin position="108"/>
        <end position="117"/>
    </location>
</feature>
<feature type="compositionally biased region" description="Basic and acidic residues" evidence="5">
    <location>
        <begin position="91"/>
        <end position="100"/>
    </location>
</feature>
<dbReference type="GO" id="GO:0003677">
    <property type="term" value="F:DNA binding"/>
    <property type="evidence" value="ECO:0007669"/>
    <property type="project" value="InterPro"/>
</dbReference>
<dbReference type="GO" id="GO:0016593">
    <property type="term" value="C:Cdc73/Paf1 complex"/>
    <property type="evidence" value="ECO:0007669"/>
    <property type="project" value="TreeGrafter"/>
</dbReference>
<dbReference type="SMART" id="SM00719">
    <property type="entry name" value="Plus3"/>
    <property type="match status" value="1"/>
</dbReference>
<feature type="region of interest" description="Disordered" evidence="5">
    <location>
        <begin position="489"/>
        <end position="518"/>
    </location>
</feature>
<proteinExistence type="predicted"/>
<keyword evidence="8" id="KW-1185">Reference proteome</keyword>
<dbReference type="Pfam" id="PF03126">
    <property type="entry name" value="Plus-3"/>
    <property type="match status" value="1"/>
</dbReference>
<feature type="compositionally biased region" description="Basic residues" evidence="5">
    <location>
        <begin position="1"/>
        <end position="11"/>
    </location>
</feature>
<feature type="compositionally biased region" description="Low complexity" evidence="5">
    <location>
        <begin position="502"/>
        <end position="518"/>
    </location>
</feature>
<feature type="region of interest" description="Disordered" evidence="5">
    <location>
        <begin position="1"/>
        <end position="40"/>
    </location>
</feature>
<name>A0A164ZFX0_XYLHT</name>
<feature type="domain" description="Plus3" evidence="6">
    <location>
        <begin position="209"/>
        <end position="346"/>
    </location>
</feature>
<gene>
    <name evidence="7" type="ORF">L228DRAFT_53161</name>
</gene>
<dbReference type="GeneID" id="28901819"/>
<sequence>MRRKRAKRHSSRASSPDSLQSASMSESESESEAYPDQDDIIFPLEQKYYSEADKAEIMNLPEIEREQILAERAQVLERKLQDQHLRRLLQAREKTEAKAADKKKRKAARADLDESQRKSTRQKTTIGGRKVGESSGALEEYKRQREQRGIHNEQRRRDDDGAAGARKRRGSSARSSDKDADGESVEWDDERSSAGGRRRSLSAIKDEGPAELRDFERVRVGRTNFGKVCLTPGFEAAITGCFVRTNVGPDKSTGENVYRMAQVKGFTTGKPYALEGGNGKSFVTEQYAILTIGKSQRDWPFLACSDAQFSEAELERYKKTLLAESFTIPTKSFLNKKIDDINSLLNHRWTDEEISEKLRRSGATKSRFAVLERNAIINRRREAVAREDEAAIAQCDAELQALEGPKLAFGTSLIKPTPKPTGPSQQERLAALNRANRKANTEDIRRAQLAERRAEARQRAAVARGEALANPFARVKTRAKIMYDVNEAATPPDRSKTNTPLNANGGNIPKPANNIPKNGHYETVNGKKVWRPLTDDEVIASFDLGIDIDI</sequence>
<dbReference type="RefSeq" id="XP_018184607.1">
    <property type="nucleotide sequence ID" value="XM_018336682.1"/>
</dbReference>
<evidence type="ECO:0000256" key="5">
    <source>
        <dbReference type="SAM" id="MobiDB-lite"/>
    </source>
</evidence>
<comment type="subcellular location">
    <subcellularLocation>
        <location evidence="1">Nucleus</location>
    </subcellularLocation>
</comment>
<evidence type="ECO:0000256" key="2">
    <source>
        <dbReference type="ARBA" id="ARBA00023015"/>
    </source>
</evidence>
<dbReference type="Gene3D" id="3.90.70.200">
    <property type="entry name" value="Plus-3 domain"/>
    <property type="match status" value="1"/>
</dbReference>
<dbReference type="STRING" id="1328760.A0A164ZFX0"/>
<dbReference type="AlphaFoldDB" id="A0A164ZFX0"/>
<evidence type="ECO:0000256" key="4">
    <source>
        <dbReference type="ARBA" id="ARBA00023242"/>
    </source>
</evidence>
<keyword evidence="3" id="KW-0804">Transcription</keyword>
<dbReference type="InterPro" id="IPR036128">
    <property type="entry name" value="Plus3-like_sf"/>
</dbReference>
<feature type="compositionally biased region" description="Basic and acidic residues" evidence="5">
    <location>
        <begin position="139"/>
        <end position="160"/>
    </location>
</feature>
<feature type="region of interest" description="Disordered" evidence="5">
    <location>
        <begin position="91"/>
        <end position="205"/>
    </location>
</feature>
<feature type="compositionally biased region" description="Acidic residues" evidence="5">
    <location>
        <begin position="27"/>
        <end position="39"/>
    </location>
</feature>
<keyword evidence="2" id="KW-0805">Transcription regulation</keyword>
<evidence type="ECO:0000313" key="7">
    <source>
        <dbReference type="EMBL" id="KZF19052.1"/>
    </source>
</evidence>
<dbReference type="OMA" id="ISGCYAR"/>
<dbReference type="EMBL" id="KV407468">
    <property type="protein sequence ID" value="KZF19052.1"/>
    <property type="molecule type" value="Genomic_DNA"/>
</dbReference>
<dbReference type="SUPFAM" id="SSF159042">
    <property type="entry name" value="Plus3-like"/>
    <property type="match status" value="1"/>
</dbReference>
<dbReference type="FunCoup" id="A0A164ZFX0">
    <property type="interactions" value="324"/>
</dbReference>
<evidence type="ECO:0000256" key="3">
    <source>
        <dbReference type="ARBA" id="ARBA00023163"/>
    </source>
</evidence>
<dbReference type="PANTHER" id="PTHR13115:SF8">
    <property type="entry name" value="RNA POLYMERASE-ASSOCIATED PROTEIN RTF1 HOMOLOG"/>
    <property type="match status" value="1"/>
</dbReference>
<dbReference type="OrthoDB" id="166375at2759"/>
<protein>
    <submittedName>
        <fullName evidence="7">Plus-3-domain-containing protein</fullName>
    </submittedName>
</protein>
<dbReference type="InterPro" id="IPR004343">
    <property type="entry name" value="Plus-3_dom"/>
</dbReference>
<dbReference type="PROSITE" id="PS51360">
    <property type="entry name" value="PLUS3"/>
    <property type="match status" value="1"/>
</dbReference>
<dbReference type="GO" id="GO:1990269">
    <property type="term" value="F:RNA polymerase II C-terminal domain phosphoserine binding"/>
    <property type="evidence" value="ECO:0007669"/>
    <property type="project" value="TreeGrafter"/>
</dbReference>
<dbReference type="Proteomes" id="UP000076632">
    <property type="component" value="Unassembled WGS sequence"/>
</dbReference>